<evidence type="ECO:0000313" key="8">
    <source>
        <dbReference type="Proteomes" id="UP000013776"/>
    </source>
</evidence>
<name>R4X9E2_TAPDE</name>
<keyword evidence="4" id="KW-0067">ATP-binding</keyword>
<gene>
    <name evidence="7" type="ORF">TAPDE_001966</name>
</gene>
<feature type="compositionally biased region" description="Basic and acidic residues" evidence="5">
    <location>
        <begin position="120"/>
        <end position="132"/>
    </location>
</feature>
<keyword evidence="8" id="KW-1185">Reference proteome</keyword>
<comment type="caution">
    <text evidence="7">The sequence shown here is derived from an EMBL/GenBank/DDBJ whole genome shotgun (WGS) entry which is preliminary data.</text>
</comment>
<evidence type="ECO:0000313" key="7">
    <source>
        <dbReference type="EMBL" id="CCG82040.1"/>
    </source>
</evidence>
<feature type="compositionally biased region" description="Polar residues" evidence="5">
    <location>
        <begin position="193"/>
        <end position="221"/>
    </location>
</feature>
<dbReference type="SUPFAM" id="SSF56112">
    <property type="entry name" value="Protein kinase-like (PK-like)"/>
    <property type="match status" value="1"/>
</dbReference>
<dbReference type="Pfam" id="PF03109">
    <property type="entry name" value="ABC1"/>
    <property type="match status" value="1"/>
</dbReference>
<dbReference type="CDD" id="cd13970">
    <property type="entry name" value="ABC1_ADCK3"/>
    <property type="match status" value="1"/>
</dbReference>
<dbReference type="EMBL" id="CAHR02000068">
    <property type="protein sequence ID" value="CCG82040.1"/>
    <property type="molecule type" value="Genomic_DNA"/>
</dbReference>
<evidence type="ECO:0000256" key="4">
    <source>
        <dbReference type="ARBA" id="ARBA00022840"/>
    </source>
</evidence>
<dbReference type="Proteomes" id="UP000013776">
    <property type="component" value="Unassembled WGS sequence"/>
</dbReference>
<evidence type="ECO:0000259" key="6">
    <source>
        <dbReference type="Pfam" id="PF03109"/>
    </source>
</evidence>
<dbReference type="InterPro" id="IPR034646">
    <property type="entry name" value="ADCK3_dom"/>
</dbReference>
<dbReference type="OrthoDB" id="201153at2759"/>
<keyword evidence="2" id="KW-0808">Transferase</keyword>
<dbReference type="eggNOG" id="KOG1234">
    <property type="taxonomic scope" value="Eukaryota"/>
</dbReference>
<accession>R4X9E2</accession>
<evidence type="ECO:0000256" key="3">
    <source>
        <dbReference type="ARBA" id="ARBA00022741"/>
    </source>
</evidence>
<evidence type="ECO:0000256" key="2">
    <source>
        <dbReference type="ARBA" id="ARBA00022679"/>
    </source>
</evidence>
<dbReference type="InterPro" id="IPR004147">
    <property type="entry name" value="ABC1_dom"/>
</dbReference>
<dbReference type="GO" id="GO:0016740">
    <property type="term" value="F:transferase activity"/>
    <property type="evidence" value="ECO:0007669"/>
    <property type="project" value="UniProtKB-KW"/>
</dbReference>
<dbReference type="PANTHER" id="PTHR43851:SF3">
    <property type="entry name" value="COENZYME Q8"/>
    <property type="match status" value="1"/>
</dbReference>
<protein>
    <submittedName>
        <fullName evidence="7">Molecular chaperone</fullName>
    </submittedName>
</protein>
<feature type="domain" description="ABC1 atypical kinase-like" evidence="6">
    <location>
        <begin position="362"/>
        <end position="602"/>
    </location>
</feature>
<comment type="similarity">
    <text evidence="1">Belongs to the protein kinase superfamily. ADCK protein kinase family.</text>
</comment>
<dbReference type="STRING" id="1097556.R4X9E2"/>
<feature type="region of interest" description="Disordered" evidence="5">
    <location>
        <begin position="49"/>
        <end position="252"/>
    </location>
</feature>
<dbReference type="AlphaFoldDB" id="R4X9E2"/>
<dbReference type="InterPro" id="IPR011009">
    <property type="entry name" value="Kinase-like_dom_sf"/>
</dbReference>
<feature type="compositionally biased region" description="Polar residues" evidence="5">
    <location>
        <begin position="234"/>
        <end position="245"/>
    </location>
</feature>
<dbReference type="PANTHER" id="PTHR43851">
    <property type="match status" value="1"/>
</dbReference>
<evidence type="ECO:0000256" key="5">
    <source>
        <dbReference type="SAM" id="MobiDB-lite"/>
    </source>
</evidence>
<dbReference type="VEuPathDB" id="FungiDB:TAPDE_001966"/>
<feature type="compositionally biased region" description="Polar residues" evidence="5">
    <location>
        <begin position="52"/>
        <end position="66"/>
    </location>
</feature>
<evidence type="ECO:0000256" key="1">
    <source>
        <dbReference type="ARBA" id="ARBA00009670"/>
    </source>
</evidence>
<proteinExistence type="inferred from homology"/>
<feature type="compositionally biased region" description="Basic and acidic residues" evidence="5">
    <location>
        <begin position="153"/>
        <end position="177"/>
    </location>
</feature>
<feature type="compositionally biased region" description="Low complexity" evidence="5">
    <location>
        <begin position="67"/>
        <end position="86"/>
    </location>
</feature>
<organism evidence="7 8">
    <name type="scientific">Taphrina deformans (strain PYCC 5710 / ATCC 11124 / CBS 356.35 / IMI 108563 / JCM 9778 / NBRC 8474)</name>
    <name type="common">Peach leaf curl fungus</name>
    <name type="synonym">Lalaria deformans</name>
    <dbReference type="NCBI Taxonomy" id="1097556"/>
    <lineage>
        <taxon>Eukaryota</taxon>
        <taxon>Fungi</taxon>
        <taxon>Dikarya</taxon>
        <taxon>Ascomycota</taxon>
        <taxon>Taphrinomycotina</taxon>
        <taxon>Taphrinomycetes</taxon>
        <taxon>Taphrinales</taxon>
        <taxon>Taphrinaceae</taxon>
        <taxon>Taphrina</taxon>
    </lineage>
</organism>
<feature type="compositionally biased region" description="Basic and acidic residues" evidence="5">
    <location>
        <begin position="95"/>
        <end position="112"/>
    </location>
</feature>
<dbReference type="GO" id="GO:0005524">
    <property type="term" value="F:ATP binding"/>
    <property type="evidence" value="ECO:0007669"/>
    <property type="project" value="UniProtKB-KW"/>
</dbReference>
<sequence length="713" mass="79299">MSRLTDAAAVLGVLSNIATKNANLRQIARDAKWKTSSVLREVGHERQDHSSYDTFYTPDTSQDFYQSESNTAEDTTSTTHDTYNTNKPGPTITTSRDHTQREHLIPLKEDPGTSKTGARLSDKPEEHDDDILFLRNARSVPKLSSKFSSTDPRPGRKFRDDVDSLRPSQADRFDVRSSMHNSVKPSWGAEQQADLTSTVPQVNNLQPSSEATDNARTQSAGPTEDQVIGPPSPVTTGSQQSISDESVNKGAVKADTVEETVDELLKDSQKLSSSAVPSSRFSRLYHYTTLGASLGYNAFADSTSRLFNGPSATNGSGFLSSKNTDLLVRKLSRMRGAALKLGQMISFQDENLPGPIREVLQRVQDSADYMPAYQLDKVMSTEFGPGWRDLFATFDEVPIAAASIGQVHKARLPDGRRVAVKVQYPGVANSISSDLRNLGLLLTASRLLPKGLYLDKTIENARTELGWECDYIREAENTRKFHELVGDDKSFTIPRVIDECSGKQVLTTEFLDGVGIAKSQTYSQELRDFLGAEIMRLCLRELAEFRFMQTDPNWTNFLYNKKSHKIELLDFGACRAFDKEFIGKYCQLLVAAARGDKSDLQRLSMDLGYLTGAESSAMINAHISSILTLSEPFSFAANTDMYNFESQTITDRVKSFIPVMLRERLTPPPEETYSLHRRLSGHFLLCARLKSRIPCRAIFKDVMTKAGYMQAGT</sequence>
<dbReference type="InterPro" id="IPR051409">
    <property type="entry name" value="Atypical_kinase_ADCK"/>
</dbReference>
<keyword evidence="3" id="KW-0547">Nucleotide-binding</keyword>
<reference evidence="7 8" key="1">
    <citation type="journal article" date="2013" name="MBio">
        <title>Genome sequencing of the plant pathogen Taphrina deformans, the causal agent of peach leaf curl.</title>
        <authorList>
            <person name="Cisse O.H."/>
            <person name="Almeida J.M.G.C.F."/>
            <person name="Fonseca A."/>
            <person name="Kumar A.A."/>
            <person name="Salojaervi J."/>
            <person name="Overmyer K."/>
            <person name="Hauser P.M."/>
            <person name="Pagni M."/>
        </authorList>
    </citation>
    <scope>NUCLEOTIDE SEQUENCE [LARGE SCALE GENOMIC DNA]</scope>
    <source>
        <strain evidence="8">PYCC 5710 / ATCC 11124 / CBS 356.35 / IMI 108563 / JCM 9778 / NBRC 8474</strain>
    </source>
</reference>
<dbReference type="GO" id="GO:0006744">
    <property type="term" value="P:ubiquinone biosynthetic process"/>
    <property type="evidence" value="ECO:0007669"/>
    <property type="project" value="TreeGrafter"/>
</dbReference>